<keyword evidence="4" id="KW-0812">Transmembrane</keyword>
<evidence type="ECO:0000256" key="4">
    <source>
        <dbReference type="ARBA" id="ARBA00022692"/>
    </source>
</evidence>
<keyword evidence="3" id="KW-0997">Cell inner membrane</keyword>
<keyword evidence="6" id="KW-0472">Membrane</keyword>
<organism evidence="9 10">
    <name type="scientific">Candidatus Amulumruptor caecigallinarius</name>
    <dbReference type="NCBI Taxonomy" id="2109911"/>
    <lineage>
        <taxon>Bacteria</taxon>
        <taxon>Pseudomonadati</taxon>
        <taxon>Bacteroidota</taxon>
        <taxon>Bacteroidia</taxon>
        <taxon>Bacteroidales</taxon>
        <taxon>Muribaculaceae</taxon>
        <taxon>Candidatus Amulumruptor</taxon>
    </lineage>
</organism>
<protein>
    <submittedName>
        <fullName evidence="9">Threonine/serine exporter family protein</fullName>
    </submittedName>
</protein>
<dbReference type="PANTHER" id="PTHR34390">
    <property type="entry name" value="UPF0442 PROTEIN YJJB-RELATED"/>
    <property type="match status" value="1"/>
</dbReference>
<dbReference type="AlphaFoldDB" id="A0A4V1LAD9"/>
<dbReference type="GO" id="GO:0015744">
    <property type="term" value="P:succinate transport"/>
    <property type="evidence" value="ECO:0007669"/>
    <property type="project" value="TreeGrafter"/>
</dbReference>
<evidence type="ECO:0000256" key="1">
    <source>
        <dbReference type="ARBA" id="ARBA00004651"/>
    </source>
</evidence>
<evidence type="ECO:0000256" key="5">
    <source>
        <dbReference type="ARBA" id="ARBA00022989"/>
    </source>
</evidence>
<dbReference type="Proteomes" id="UP000711407">
    <property type="component" value="Unassembled WGS sequence"/>
</dbReference>
<comment type="subcellular location">
    <subcellularLocation>
        <location evidence="1">Cell membrane</location>
        <topology evidence="1">Multi-pass membrane protein</topology>
    </subcellularLocation>
</comment>
<evidence type="ECO:0000313" key="9">
    <source>
        <dbReference type="EMBL" id="HJE39201.1"/>
    </source>
</evidence>
<evidence type="ECO:0000256" key="3">
    <source>
        <dbReference type="ARBA" id="ARBA00022519"/>
    </source>
</evidence>
<dbReference type="EMBL" id="DYXT01000028">
    <property type="protein sequence ID" value="HJE39201.1"/>
    <property type="molecule type" value="Genomic_DNA"/>
</dbReference>
<proteinExistence type="inferred from homology"/>
<feature type="domain" description="Threonine/Serine exporter ThrE" evidence="8">
    <location>
        <begin position="12"/>
        <end position="150"/>
    </location>
</feature>
<comment type="similarity">
    <text evidence="7">Belongs to the ThrE exporter (TC 2.A.79) family.</text>
</comment>
<comment type="caution">
    <text evidence="9">The sequence shown here is derived from an EMBL/GenBank/DDBJ whole genome shotgun (WGS) entry which is preliminary data.</text>
</comment>
<dbReference type="InterPro" id="IPR050539">
    <property type="entry name" value="ThrE_Dicarb/AminoAcid_Exp"/>
</dbReference>
<evidence type="ECO:0000256" key="6">
    <source>
        <dbReference type="ARBA" id="ARBA00023136"/>
    </source>
</evidence>
<reference evidence="9" key="1">
    <citation type="journal article" date="2021" name="PeerJ">
        <title>Extensive microbial diversity within the chicken gut microbiome revealed by metagenomics and culture.</title>
        <authorList>
            <person name="Gilroy R."/>
            <person name="Ravi A."/>
            <person name="Getino M."/>
            <person name="Pursley I."/>
            <person name="Horton D.L."/>
            <person name="Alikhan N.F."/>
            <person name="Baker D."/>
            <person name="Gharbi K."/>
            <person name="Hall N."/>
            <person name="Watson M."/>
            <person name="Adriaenssens E.M."/>
            <person name="Foster-Nyarko E."/>
            <person name="Jarju S."/>
            <person name="Secka A."/>
            <person name="Antonio M."/>
            <person name="Oren A."/>
            <person name="Chaudhuri R.R."/>
            <person name="La Ragione R."/>
            <person name="Hildebrand F."/>
            <person name="Pallen M.J."/>
        </authorList>
    </citation>
    <scope>NUCLEOTIDE SEQUENCE</scope>
    <source>
        <strain evidence="9">4100</strain>
    </source>
</reference>
<dbReference type="Pfam" id="PF12821">
    <property type="entry name" value="ThrE_2"/>
    <property type="match status" value="1"/>
</dbReference>
<dbReference type="GO" id="GO:0005886">
    <property type="term" value="C:plasma membrane"/>
    <property type="evidence" value="ECO:0007669"/>
    <property type="project" value="UniProtKB-SubCell"/>
</dbReference>
<keyword evidence="2" id="KW-1003">Cell membrane</keyword>
<dbReference type="PANTHER" id="PTHR34390:SF1">
    <property type="entry name" value="SUCCINATE TRANSPORTER SUBUNIT YJJB-RELATED"/>
    <property type="match status" value="1"/>
</dbReference>
<name>A0A4V1LAD9_9BACT</name>
<evidence type="ECO:0000256" key="7">
    <source>
        <dbReference type="ARBA" id="ARBA00034125"/>
    </source>
</evidence>
<sequence length="166" mass="17676">MTDILVDMLLDGLFAAAAAIGFGAISDPGVKTFPYIALLAAVGHALRFALINYAGVDIVTGSLAASVSMGMLSMPMGRACHTPMTCLLIPALLPMIPGMYAYRSVFALIMLVQNIGSDMQLLNYLEQFTVNSAVTVMVIGVLAGGSILPVLLFKKQAFSMTRYRHK</sequence>
<evidence type="ECO:0000259" key="8">
    <source>
        <dbReference type="Pfam" id="PF12821"/>
    </source>
</evidence>
<dbReference type="InterPro" id="IPR024528">
    <property type="entry name" value="ThrE_2"/>
</dbReference>
<evidence type="ECO:0000256" key="2">
    <source>
        <dbReference type="ARBA" id="ARBA00022475"/>
    </source>
</evidence>
<accession>A0A4V1LAD9</accession>
<keyword evidence="5" id="KW-1133">Transmembrane helix</keyword>
<evidence type="ECO:0000313" key="10">
    <source>
        <dbReference type="Proteomes" id="UP000711407"/>
    </source>
</evidence>
<reference evidence="9" key="2">
    <citation type="submission" date="2021-09" db="EMBL/GenBank/DDBJ databases">
        <authorList>
            <person name="Gilroy R."/>
        </authorList>
    </citation>
    <scope>NUCLEOTIDE SEQUENCE</scope>
    <source>
        <strain evidence="9">4100</strain>
    </source>
</reference>
<gene>
    <name evidence="9" type="ORF">K8V47_05525</name>
</gene>